<gene>
    <name evidence="2" type="ORF">KVV02_005141</name>
</gene>
<keyword evidence="1" id="KW-0472">Membrane</keyword>
<evidence type="ECO:0000256" key="1">
    <source>
        <dbReference type="SAM" id="Phobius"/>
    </source>
</evidence>
<protein>
    <submittedName>
        <fullName evidence="2">Uncharacterized protein</fullName>
    </submittedName>
</protein>
<keyword evidence="1" id="KW-1133">Transmembrane helix</keyword>
<evidence type="ECO:0000313" key="2">
    <source>
        <dbReference type="EMBL" id="KAG9320758.1"/>
    </source>
</evidence>
<reference evidence="2" key="1">
    <citation type="submission" date="2021-07" db="EMBL/GenBank/DDBJ databases">
        <title>Draft genome of Mortierella alpina, strain LL118, isolated from an aspen leaf litter sample.</title>
        <authorList>
            <person name="Yang S."/>
            <person name="Vinatzer B.A."/>
        </authorList>
    </citation>
    <scope>NUCLEOTIDE SEQUENCE</scope>
    <source>
        <strain evidence="2">LL118</strain>
    </source>
</reference>
<feature type="transmembrane region" description="Helical" evidence="1">
    <location>
        <begin position="207"/>
        <end position="230"/>
    </location>
</feature>
<keyword evidence="1" id="KW-0812">Transmembrane</keyword>
<dbReference type="EMBL" id="JAIFTL010000261">
    <property type="protein sequence ID" value="KAG9320758.1"/>
    <property type="molecule type" value="Genomic_DNA"/>
</dbReference>
<accession>A0A9P7ZXR2</accession>
<sequence>MILFPTEAQVYLRRIAYIPVSDKWRDYIVENSTVVHSPLHCIRFHKTSLLLEKIKKPVMQLHVTTRGKRSKAGTFTRPIYVATFDALWHFKDSSDRETKRTTGESVVKQVSIVKQELMAARASMHESVPEAAPRQEAMAVRSLESPMNQATTKTQKATWWKTVYFIFWLKCRLRTHTYVTFHSSSLEYLFNPALSALVEYKWNTIGFVYWAFRFSFHCLFYGLVIAAALLQIYHENVRRTQLAGVSVAIIVLGSAFLWLELVQAIRNFKRYRLDWYNIFDIVTYTLPMVAAYVILADVRDDSAKALINVAFANSDDGFSLIESRMHYIELAENLSYHIPGFRQTHDWFPKEIYYCATAREIQMYEETLREAGGEAKGSVENDPAMQVLREQVQDLKHQLVSQQEREKRRFQELKDLLLGRAENHKAGAVSGQ</sequence>
<name>A0A9P7ZXR2_MORAP</name>
<feature type="transmembrane region" description="Helical" evidence="1">
    <location>
        <begin position="242"/>
        <end position="263"/>
    </location>
</feature>
<dbReference type="AlphaFoldDB" id="A0A9P7ZXR2"/>
<dbReference type="Proteomes" id="UP000717515">
    <property type="component" value="Unassembled WGS sequence"/>
</dbReference>
<feature type="transmembrane region" description="Helical" evidence="1">
    <location>
        <begin position="275"/>
        <end position="295"/>
    </location>
</feature>
<evidence type="ECO:0000313" key="3">
    <source>
        <dbReference type="Proteomes" id="UP000717515"/>
    </source>
</evidence>
<organism evidence="2 3">
    <name type="scientific">Mortierella alpina</name>
    <name type="common">Oleaginous fungus</name>
    <name type="synonym">Mortierella renispora</name>
    <dbReference type="NCBI Taxonomy" id="64518"/>
    <lineage>
        <taxon>Eukaryota</taxon>
        <taxon>Fungi</taxon>
        <taxon>Fungi incertae sedis</taxon>
        <taxon>Mucoromycota</taxon>
        <taxon>Mortierellomycotina</taxon>
        <taxon>Mortierellomycetes</taxon>
        <taxon>Mortierellales</taxon>
        <taxon>Mortierellaceae</taxon>
        <taxon>Mortierella</taxon>
    </lineage>
</organism>
<comment type="caution">
    <text evidence="2">The sequence shown here is derived from an EMBL/GenBank/DDBJ whole genome shotgun (WGS) entry which is preliminary data.</text>
</comment>
<proteinExistence type="predicted"/>